<sequence length="302" mass="33456">MSTIDQSGAIHDAKGRFAGHVAAESTTGLCAELIHDEPQPILTAMPEIEELQRQRDEICRTIDEAKWRANAAQVKHDYPTAESIAVSFDREDRIYHLDAVLAADEQPLYNSLDFDAVSDETLDIALVGGDAHLDAVGARDYPGQTLFGGGQVLPLDRLATIGRSQDSDPPELPDFGSTDDALNERVLSILHGPGQRFESFEDAHPSVWSRQVQQVGRSMAGDSENVVGYNAQLVIERDGDSGMTIGAVRGHQWNTRYVQHDWLTNDESAESYDAVTEIQQKLHEVFRQELQDMDRHNHQQGA</sequence>
<name>A0A542EGF3_9MICO</name>
<organism evidence="1 2">
    <name type="scientific">Yimella lutea</name>
    <dbReference type="NCBI Taxonomy" id="587872"/>
    <lineage>
        <taxon>Bacteria</taxon>
        <taxon>Bacillati</taxon>
        <taxon>Actinomycetota</taxon>
        <taxon>Actinomycetes</taxon>
        <taxon>Micrococcales</taxon>
        <taxon>Dermacoccaceae</taxon>
        <taxon>Yimella</taxon>
    </lineage>
</organism>
<keyword evidence="2" id="KW-1185">Reference proteome</keyword>
<dbReference type="EMBL" id="VFMO01000001">
    <property type="protein sequence ID" value="TQJ14422.1"/>
    <property type="molecule type" value="Genomic_DNA"/>
</dbReference>
<gene>
    <name evidence="1" type="ORF">FB459_1882</name>
</gene>
<protein>
    <submittedName>
        <fullName evidence="1">Uncharacterized protein</fullName>
    </submittedName>
</protein>
<evidence type="ECO:0000313" key="1">
    <source>
        <dbReference type="EMBL" id="TQJ14422.1"/>
    </source>
</evidence>
<dbReference type="RefSeq" id="WP_141928235.1">
    <property type="nucleotide sequence ID" value="NZ_BAABCI010000011.1"/>
</dbReference>
<accession>A0A542EGF3</accession>
<reference evidence="1 2" key="1">
    <citation type="submission" date="2019-06" db="EMBL/GenBank/DDBJ databases">
        <title>Sequencing the genomes of 1000 actinobacteria strains.</title>
        <authorList>
            <person name="Klenk H.-P."/>
        </authorList>
    </citation>
    <scope>NUCLEOTIDE SEQUENCE [LARGE SCALE GENOMIC DNA]</scope>
    <source>
        <strain evidence="1 2">DSM 19828</strain>
    </source>
</reference>
<comment type="caution">
    <text evidence="1">The sequence shown here is derived from an EMBL/GenBank/DDBJ whole genome shotgun (WGS) entry which is preliminary data.</text>
</comment>
<dbReference type="AlphaFoldDB" id="A0A542EGF3"/>
<evidence type="ECO:0000313" key="2">
    <source>
        <dbReference type="Proteomes" id="UP000320806"/>
    </source>
</evidence>
<dbReference type="Proteomes" id="UP000320806">
    <property type="component" value="Unassembled WGS sequence"/>
</dbReference>
<proteinExistence type="predicted"/>